<dbReference type="Proteomes" id="UP001242368">
    <property type="component" value="Unassembled WGS sequence"/>
</dbReference>
<accession>A0ABT8CW27</accession>
<reference evidence="2" key="1">
    <citation type="journal article" date="2019" name="Int. J. Syst. Evol. Microbiol.">
        <title>The Global Catalogue of Microorganisms (GCM) 10K type strain sequencing project: providing services to taxonomists for standard genome sequencing and annotation.</title>
        <authorList>
            <consortium name="The Broad Institute Genomics Platform"/>
            <consortium name="The Broad Institute Genome Sequencing Center for Infectious Disease"/>
            <person name="Wu L."/>
            <person name="Ma J."/>
        </authorList>
    </citation>
    <scope>NUCLEOTIDE SEQUENCE [LARGE SCALE GENOMIC DNA]</scope>
    <source>
        <strain evidence="2">CECT 7184</strain>
    </source>
</reference>
<gene>
    <name evidence="1" type="ORF">QW060_16305</name>
</gene>
<proteinExistence type="predicted"/>
<name>A0ABT8CW27_9FLAO</name>
<sequence>MTQKVAIKRIHLIKRILMYLNKIETPCFPDMEFFLLHRSDPAATGDTPTALFPPMEKKINVSGNSKDLIPVDEEVEF</sequence>
<evidence type="ECO:0000313" key="1">
    <source>
        <dbReference type="EMBL" id="MDN3708665.1"/>
    </source>
</evidence>
<evidence type="ECO:0000313" key="2">
    <source>
        <dbReference type="Proteomes" id="UP001242368"/>
    </source>
</evidence>
<organism evidence="1 2">
    <name type="scientific">Paenimyroides ceti</name>
    <dbReference type="NCBI Taxonomy" id="395087"/>
    <lineage>
        <taxon>Bacteria</taxon>
        <taxon>Pseudomonadati</taxon>
        <taxon>Bacteroidota</taxon>
        <taxon>Flavobacteriia</taxon>
        <taxon>Flavobacteriales</taxon>
        <taxon>Flavobacteriaceae</taxon>
        <taxon>Paenimyroides</taxon>
    </lineage>
</organism>
<dbReference type="EMBL" id="JAUFQU010000001">
    <property type="protein sequence ID" value="MDN3708665.1"/>
    <property type="molecule type" value="Genomic_DNA"/>
</dbReference>
<comment type="caution">
    <text evidence="1">The sequence shown here is derived from an EMBL/GenBank/DDBJ whole genome shotgun (WGS) entry which is preliminary data.</text>
</comment>
<keyword evidence="2" id="KW-1185">Reference proteome</keyword>
<dbReference type="RefSeq" id="WP_290364519.1">
    <property type="nucleotide sequence ID" value="NZ_JAUFQU010000001.1"/>
</dbReference>
<protein>
    <submittedName>
        <fullName evidence="1">Uncharacterized protein</fullName>
    </submittedName>
</protein>